<accession>A0A384JTW3</accession>
<organism evidence="1 2">
    <name type="scientific">Botryotinia fuckeliana (strain B05.10)</name>
    <name type="common">Noble rot fungus</name>
    <name type="synonym">Botrytis cinerea</name>
    <dbReference type="NCBI Taxonomy" id="332648"/>
    <lineage>
        <taxon>Eukaryota</taxon>
        <taxon>Fungi</taxon>
        <taxon>Dikarya</taxon>
        <taxon>Ascomycota</taxon>
        <taxon>Pezizomycotina</taxon>
        <taxon>Leotiomycetes</taxon>
        <taxon>Helotiales</taxon>
        <taxon>Sclerotiniaceae</taxon>
        <taxon>Botrytis</taxon>
    </lineage>
</organism>
<dbReference type="KEGG" id="bfu:BCIN_09g05770"/>
<reference evidence="1 2" key="3">
    <citation type="journal article" date="2017" name="Mol. Plant Pathol.">
        <title>A gapless genome sequence of the fungus Botrytis cinerea.</title>
        <authorList>
            <person name="Van Kan J.A."/>
            <person name="Stassen J.H."/>
            <person name="Mosbach A."/>
            <person name="Van Der Lee T.A."/>
            <person name="Faino L."/>
            <person name="Farmer A.D."/>
            <person name="Papasotiriou D.G."/>
            <person name="Zhou S."/>
            <person name="Seidl M.F."/>
            <person name="Cottam E."/>
            <person name="Edel D."/>
            <person name="Hahn M."/>
            <person name="Schwartz D.C."/>
            <person name="Dietrich R.A."/>
            <person name="Widdison S."/>
            <person name="Scalliet G."/>
        </authorList>
    </citation>
    <scope>NUCLEOTIDE SEQUENCE [LARGE SCALE GENOMIC DNA]</scope>
    <source>
        <strain evidence="1 2">B05.10</strain>
    </source>
</reference>
<keyword evidence="2" id="KW-1185">Reference proteome</keyword>
<dbReference type="OrthoDB" id="3531364at2759"/>
<reference evidence="1 2" key="1">
    <citation type="journal article" date="2011" name="PLoS Genet.">
        <title>Genomic analysis of the necrotrophic fungal pathogens Sclerotinia sclerotiorum and Botrytis cinerea.</title>
        <authorList>
            <person name="Amselem J."/>
            <person name="Cuomo C.A."/>
            <person name="van Kan J.A."/>
            <person name="Viaud M."/>
            <person name="Benito E.P."/>
            <person name="Couloux A."/>
            <person name="Coutinho P.M."/>
            <person name="de Vries R.P."/>
            <person name="Dyer P.S."/>
            <person name="Fillinger S."/>
            <person name="Fournier E."/>
            <person name="Gout L."/>
            <person name="Hahn M."/>
            <person name="Kohn L."/>
            <person name="Lapalu N."/>
            <person name="Plummer K.M."/>
            <person name="Pradier J.M."/>
            <person name="Quevillon E."/>
            <person name="Sharon A."/>
            <person name="Simon A."/>
            <person name="ten Have A."/>
            <person name="Tudzynski B."/>
            <person name="Tudzynski P."/>
            <person name="Wincker P."/>
            <person name="Andrew M."/>
            <person name="Anthouard V."/>
            <person name="Beever R.E."/>
            <person name="Beffa R."/>
            <person name="Benoit I."/>
            <person name="Bouzid O."/>
            <person name="Brault B."/>
            <person name="Chen Z."/>
            <person name="Choquer M."/>
            <person name="Collemare J."/>
            <person name="Cotton P."/>
            <person name="Danchin E.G."/>
            <person name="Da Silva C."/>
            <person name="Gautier A."/>
            <person name="Giraud C."/>
            <person name="Giraud T."/>
            <person name="Gonzalez C."/>
            <person name="Grossetete S."/>
            <person name="Guldener U."/>
            <person name="Henrissat B."/>
            <person name="Howlett B.J."/>
            <person name="Kodira C."/>
            <person name="Kretschmer M."/>
            <person name="Lappartient A."/>
            <person name="Leroch M."/>
            <person name="Levis C."/>
            <person name="Mauceli E."/>
            <person name="Neuveglise C."/>
            <person name="Oeser B."/>
            <person name="Pearson M."/>
            <person name="Poulain J."/>
            <person name="Poussereau N."/>
            <person name="Quesneville H."/>
            <person name="Rascle C."/>
            <person name="Schumacher J."/>
            <person name="Segurens B."/>
            <person name="Sexton A."/>
            <person name="Silva E."/>
            <person name="Sirven C."/>
            <person name="Soanes D.M."/>
            <person name="Talbot N.J."/>
            <person name="Templeton M."/>
            <person name="Yandava C."/>
            <person name="Yarden O."/>
            <person name="Zeng Q."/>
            <person name="Rollins J.A."/>
            <person name="Lebrun M.H."/>
            <person name="Dickman M."/>
        </authorList>
    </citation>
    <scope>NUCLEOTIDE SEQUENCE [LARGE SCALE GENOMIC DNA]</scope>
    <source>
        <strain evidence="1 2">B05.10</strain>
    </source>
</reference>
<name>A0A384JTW3_BOTFB</name>
<dbReference type="AlphaFoldDB" id="A0A384JTW3"/>
<evidence type="ECO:0000313" key="2">
    <source>
        <dbReference type="Proteomes" id="UP000001798"/>
    </source>
</evidence>
<sequence>MGAKNARGTAANVRPSAAMFAEIARKQQVASDIAQAAKVLAAQPFDLSTLASHPAIVVFGVNDIGIRIDKNTDMKTLLEVLPQYQPHVKNMAIEIHTPAPHREAREKVTSRLESMKSFYDVINGFKWIHLDANVFLDTYNFPQMKLAAGLWGLNRKSWKLTYEIHGFEGDYVKVTDGSEFGRRLSGVYKKEFLNEPKEPKEAKTPEE</sequence>
<dbReference type="Proteomes" id="UP000001798">
    <property type="component" value="Chromosome 9"/>
</dbReference>
<protein>
    <submittedName>
        <fullName evidence="1">Uncharacterized protein</fullName>
    </submittedName>
</protein>
<proteinExistence type="predicted"/>
<dbReference type="VEuPathDB" id="FungiDB:Bcin09g05770"/>
<gene>
    <name evidence="1" type="ORF">BCIN_09g05770</name>
</gene>
<dbReference type="GeneID" id="5432268"/>
<dbReference type="RefSeq" id="XP_001551781.1">
    <property type="nucleotide sequence ID" value="XM_001551731.2"/>
</dbReference>
<reference evidence="1 2" key="2">
    <citation type="journal article" date="2012" name="Eukaryot. Cell">
        <title>Genome update of Botrytis cinerea strains B05.10 and T4.</title>
        <authorList>
            <person name="Staats M."/>
            <person name="van Kan J.A."/>
        </authorList>
    </citation>
    <scope>NUCLEOTIDE SEQUENCE [LARGE SCALE GENOMIC DNA]</scope>
    <source>
        <strain evidence="1 2">B05.10</strain>
    </source>
</reference>
<evidence type="ECO:0000313" key="1">
    <source>
        <dbReference type="EMBL" id="ATZ53804.1"/>
    </source>
</evidence>
<dbReference type="EMBL" id="CP009813">
    <property type="protein sequence ID" value="ATZ53804.1"/>
    <property type="molecule type" value="Genomic_DNA"/>
</dbReference>